<evidence type="ECO:0000256" key="5">
    <source>
        <dbReference type="NCBIfam" id="TIGR02228"/>
    </source>
</evidence>
<evidence type="ECO:0000256" key="4">
    <source>
        <dbReference type="ARBA" id="ARBA00023136"/>
    </source>
</evidence>
<keyword evidence="2" id="KW-0812">Transmembrane</keyword>
<accession>A0A133MS72</accession>
<dbReference type="GO" id="GO:0016020">
    <property type="term" value="C:membrane"/>
    <property type="evidence" value="ECO:0007669"/>
    <property type="project" value="UniProtKB-SubCell"/>
</dbReference>
<dbReference type="InterPro" id="IPR001733">
    <property type="entry name" value="Peptidase_S26B"/>
</dbReference>
<keyword evidence="4" id="KW-0472">Membrane</keyword>
<dbReference type="NCBIfam" id="TIGR02228">
    <property type="entry name" value="sigpep_I_arch"/>
    <property type="match status" value="1"/>
</dbReference>
<dbReference type="AlphaFoldDB" id="A0A133MS72"/>
<evidence type="ECO:0000313" key="7">
    <source>
        <dbReference type="Proteomes" id="UP000070646"/>
    </source>
</evidence>
<evidence type="ECO:0000256" key="1">
    <source>
        <dbReference type="ARBA" id="ARBA00004370"/>
    </source>
</evidence>
<gene>
    <name evidence="6" type="ORF">HMPREF3222_02831</name>
</gene>
<protein>
    <recommendedName>
        <fullName evidence="5">Signal peptidase I</fullName>
        <ecNumber evidence="5">3.4.21.89</ecNumber>
    </recommendedName>
</protein>
<dbReference type="PATRIC" id="fig|1502.174.peg.2853"/>
<dbReference type="GO" id="GO:0009003">
    <property type="term" value="F:signal peptidase activity"/>
    <property type="evidence" value="ECO:0007669"/>
    <property type="project" value="UniProtKB-EC"/>
</dbReference>
<dbReference type="EC" id="3.4.21.89" evidence="5"/>
<comment type="subcellular location">
    <subcellularLocation>
        <location evidence="1">Membrane</location>
    </subcellularLocation>
</comment>
<dbReference type="SUPFAM" id="SSF51306">
    <property type="entry name" value="LexA/Signal peptidase"/>
    <property type="match status" value="1"/>
</dbReference>
<dbReference type="Proteomes" id="UP000070646">
    <property type="component" value="Unassembled WGS sequence"/>
</dbReference>
<organism evidence="6 7">
    <name type="scientific">Clostridium perfringens</name>
    <dbReference type="NCBI Taxonomy" id="1502"/>
    <lineage>
        <taxon>Bacteria</taxon>
        <taxon>Bacillati</taxon>
        <taxon>Bacillota</taxon>
        <taxon>Clostridia</taxon>
        <taxon>Eubacteriales</taxon>
        <taxon>Clostridiaceae</taxon>
        <taxon>Clostridium</taxon>
    </lineage>
</organism>
<dbReference type="RefSeq" id="WP_060796670.1">
    <property type="nucleotide sequence ID" value="NZ_KQ956312.1"/>
</dbReference>
<reference evidence="6 7" key="1">
    <citation type="submission" date="2016-01" db="EMBL/GenBank/DDBJ databases">
        <authorList>
            <person name="Oliw E.H."/>
        </authorList>
    </citation>
    <scope>NUCLEOTIDE SEQUENCE [LARGE SCALE GENOMIC DNA]</scope>
    <source>
        <strain evidence="6 7">MJR7757A</strain>
    </source>
</reference>
<dbReference type="InterPro" id="IPR019533">
    <property type="entry name" value="Peptidase_S26"/>
</dbReference>
<dbReference type="CDD" id="cd06530">
    <property type="entry name" value="S26_SPase_I"/>
    <property type="match status" value="1"/>
</dbReference>
<dbReference type="PANTHER" id="PTHR10806:SF6">
    <property type="entry name" value="SIGNAL PEPTIDASE COMPLEX CATALYTIC SUBUNIT SEC11"/>
    <property type="match status" value="1"/>
</dbReference>
<name>A0A133MS72_CLOPF</name>
<evidence type="ECO:0000256" key="3">
    <source>
        <dbReference type="ARBA" id="ARBA00022989"/>
    </source>
</evidence>
<sequence length="175" mass="19770">MKSGVRIFYNTLFYVFLTIFIVFLLLCFLAKKSDSGVSIGGYRIYDILTGSMSPTIKPGNLVVVKEILPDEVKENDVITFKSGITNNITTHRAIDIVNNNGKTEFITKGDANNIQDPLPLDGKLLVGKVEFQIPYVGGILRFVQNNKFIFILIFLFIIFIDFLLNSKAKNIRKRV</sequence>
<comment type="caution">
    <text evidence="6">The sequence shown here is derived from an EMBL/GenBank/DDBJ whole genome shotgun (WGS) entry which is preliminary data.</text>
</comment>
<dbReference type="PRINTS" id="PR00728">
    <property type="entry name" value="SIGNALPTASE"/>
</dbReference>
<dbReference type="EMBL" id="LRPU01000179">
    <property type="protein sequence ID" value="KXA06898.1"/>
    <property type="molecule type" value="Genomic_DNA"/>
</dbReference>
<dbReference type="GO" id="GO:0004252">
    <property type="term" value="F:serine-type endopeptidase activity"/>
    <property type="evidence" value="ECO:0007669"/>
    <property type="project" value="UniProtKB-UniRule"/>
</dbReference>
<dbReference type="GO" id="GO:0006465">
    <property type="term" value="P:signal peptide processing"/>
    <property type="evidence" value="ECO:0007669"/>
    <property type="project" value="UniProtKB-UniRule"/>
</dbReference>
<dbReference type="InterPro" id="IPR036286">
    <property type="entry name" value="LexA/Signal_pep-like_sf"/>
</dbReference>
<dbReference type="PANTHER" id="PTHR10806">
    <property type="entry name" value="SIGNAL PEPTIDASE COMPLEX CATALYTIC SUBUNIT SEC11"/>
    <property type="match status" value="1"/>
</dbReference>
<proteinExistence type="predicted"/>
<evidence type="ECO:0000256" key="2">
    <source>
        <dbReference type="ARBA" id="ARBA00022692"/>
    </source>
</evidence>
<keyword evidence="3" id="KW-1133">Transmembrane helix</keyword>
<evidence type="ECO:0000313" key="6">
    <source>
        <dbReference type="EMBL" id="KXA06898.1"/>
    </source>
</evidence>